<dbReference type="PROSITE" id="PS50949">
    <property type="entry name" value="HTH_GNTR"/>
    <property type="match status" value="1"/>
</dbReference>
<dbReference type="Pfam" id="PF07729">
    <property type="entry name" value="FCD"/>
    <property type="match status" value="1"/>
</dbReference>
<dbReference type="SMART" id="SM00895">
    <property type="entry name" value="FCD"/>
    <property type="match status" value="1"/>
</dbReference>
<dbReference type="Pfam" id="PF00392">
    <property type="entry name" value="GntR"/>
    <property type="match status" value="1"/>
</dbReference>
<dbReference type="Gene3D" id="1.20.120.530">
    <property type="entry name" value="GntR ligand-binding domain-like"/>
    <property type="match status" value="1"/>
</dbReference>
<sequence>MATPVRTSVTEETIERIKAMIVGGEFVPGERLPTERELAERLGVSRSSLREAIRALTLVGVLEARQGAGTYVTSLAPHLLLDAVSMLVELAPGATVLELLAVRRVLESAAAAQAAAHIGPAELEELAGCLAAMRHDPQRGDGDLDEVIRADLRFHEVMARASGNAVLAAFCAALGSRTLRARVHRGRGEEGVFARSLAEHQAIYEALRDRDPGRAAAVTAAHIASVEAFVRNAAGNAAPGS</sequence>
<dbReference type="SMART" id="SM00345">
    <property type="entry name" value="HTH_GNTR"/>
    <property type="match status" value="1"/>
</dbReference>
<keyword evidence="2 5" id="KW-0238">DNA-binding</keyword>
<evidence type="ECO:0000313" key="5">
    <source>
        <dbReference type="EMBL" id="MBA8957204.1"/>
    </source>
</evidence>
<name>A0A7W3LZR2_ACTNM</name>
<dbReference type="PRINTS" id="PR00035">
    <property type="entry name" value="HTHGNTR"/>
</dbReference>
<evidence type="ECO:0000256" key="2">
    <source>
        <dbReference type="ARBA" id="ARBA00023125"/>
    </source>
</evidence>
<dbReference type="RefSeq" id="WP_312898382.1">
    <property type="nucleotide sequence ID" value="NZ_BAAALP010000041.1"/>
</dbReference>
<evidence type="ECO:0000313" key="6">
    <source>
        <dbReference type="Proteomes" id="UP000572680"/>
    </source>
</evidence>
<gene>
    <name evidence="5" type="ORF">HNR61_008897</name>
</gene>
<evidence type="ECO:0000259" key="4">
    <source>
        <dbReference type="PROSITE" id="PS50949"/>
    </source>
</evidence>
<reference evidence="5 6" key="1">
    <citation type="submission" date="2020-08" db="EMBL/GenBank/DDBJ databases">
        <title>Genomic Encyclopedia of Type Strains, Phase IV (KMG-IV): sequencing the most valuable type-strain genomes for metagenomic binning, comparative biology and taxonomic classification.</title>
        <authorList>
            <person name="Goeker M."/>
        </authorList>
    </citation>
    <scope>NUCLEOTIDE SEQUENCE [LARGE SCALE GENOMIC DNA]</scope>
    <source>
        <strain evidence="5 6">DSM 44197</strain>
    </source>
</reference>
<feature type="domain" description="HTH gntR-type" evidence="4">
    <location>
        <begin position="7"/>
        <end position="75"/>
    </location>
</feature>
<dbReference type="InterPro" id="IPR036390">
    <property type="entry name" value="WH_DNA-bd_sf"/>
</dbReference>
<organism evidence="5 6">
    <name type="scientific">Actinomadura namibiensis</name>
    <dbReference type="NCBI Taxonomy" id="182080"/>
    <lineage>
        <taxon>Bacteria</taxon>
        <taxon>Bacillati</taxon>
        <taxon>Actinomycetota</taxon>
        <taxon>Actinomycetes</taxon>
        <taxon>Streptosporangiales</taxon>
        <taxon>Thermomonosporaceae</taxon>
        <taxon>Actinomadura</taxon>
    </lineage>
</organism>
<dbReference type="PANTHER" id="PTHR43537">
    <property type="entry name" value="TRANSCRIPTIONAL REGULATOR, GNTR FAMILY"/>
    <property type="match status" value="1"/>
</dbReference>
<keyword evidence="3" id="KW-0804">Transcription</keyword>
<dbReference type="AlphaFoldDB" id="A0A7W3LZR2"/>
<dbReference type="GO" id="GO:0003677">
    <property type="term" value="F:DNA binding"/>
    <property type="evidence" value="ECO:0007669"/>
    <property type="project" value="UniProtKB-KW"/>
</dbReference>
<dbReference type="SUPFAM" id="SSF46785">
    <property type="entry name" value="Winged helix' DNA-binding domain"/>
    <property type="match status" value="1"/>
</dbReference>
<keyword evidence="6" id="KW-1185">Reference proteome</keyword>
<dbReference type="PANTHER" id="PTHR43537:SF5">
    <property type="entry name" value="UXU OPERON TRANSCRIPTIONAL REGULATOR"/>
    <property type="match status" value="1"/>
</dbReference>
<dbReference type="InterPro" id="IPR036388">
    <property type="entry name" value="WH-like_DNA-bd_sf"/>
</dbReference>
<comment type="caution">
    <text evidence="5">The sequence shown here is derived from an EMBL/GenBank/DDBJ whole genome shotgun (WGS) entry which is preliminary data.</text>
</comment>
<dbReference type="InterPro" id="IPR000524">
    <property type="entry name" value="Tscrpt_reg_HTH_GntR"/>
</dbReference>
<evidence type="ECO:0000256" key="1">
    <source>
        <dbReference type="ARBA" id="ARBA00023015"/>
    </source>
</evidence>
<dbReference type="EMBL" id="JACJIA010000021">
    <property type="protein sequence ID" value="MBA8957204.1"/>
    <property type="molecule type" value="Genomic_DNA"/>
</dbReference>
<keyword evidence="1" id="KW-0805">Transcription regulation</keyword>
<dbReference type="GO" id="GO:0003700">
    <property type="term" value="F:DNA-binding transcription factor activity"/>
    <property type="evidence" value="ECO:0007669"/>
    <property type="project" value="InterPro"/>
</dbReference>
<dbReference type="SUPFAM" id="SSF48008">
    <property type="entry name" value="GntR ligand-binding domain-like"/>
    <property type="match status" value="1"/>
</dbReference>
<accession>A0A7W3LZR2</accession>
<evidence type="ECO:0000256" key="3">
    <source>
        <dbReference type="ARBA" id="ARBA00023163"/>
    </source>
</evidence>
<dbReference type="Proteomes" id="UP000572680">
    <property type="component" value="Unassembled WGS sequence"/>
</dbReference>
<dbReference type="InterPro" id="IPR011711">
    <property type="entry name" value="GntR_C"/>
</dbReference>
<protein>
    <submittedName>
        <fullName evidence="5">DNA-binding FadR family transcriptional regulator</fullName>
    </submittedName>
</protein>
<dbReference type="Gene3D" id="1.10.10.10">
    <property type="entry name" value="Winged helix-like DNA-binding domain superfamily/Winged helix DNA-binding domain"/>
    <property type="match status" value="1"/>
</dbReference>
<dbReference type="CDD" id="cd07377">
    <property type="entry name" value="WHTH_GntR"/>
    <property type="match status" value="1"/>
</dbReference>
<dbReference type="InterPro" id="IPR008920">
    <property type="entry name" value="TF_FadR/GntR_C"/>
</dbReference>
<proteinExistence type="predicted"/>